<keyword evidence="2" id="KW-0472">Membrane</keyword>
<feature type="transmembrane region" description="Helical" evidence="2">
    <location>
        <begin position="339"/>
        <end position="356"/>
    </location>
</feature>
<accession>A0A835B4X7</accession>
<keyword evidence="2" id="KW-1133">Transmembrane helix</keyword>
<evidence type="ECO:0000256" key="2">
    <source>
        <dbReference type="SAM" id="Phobius"/>
    </source>
</evidence>
<dbReference type="EMBL" id="JACEFO010002056">
    <property type="protein sequence ID" value="KAF8687319.1"/>
    <property type="molecule type" value="Genomic_DNA"/>
</dbReference>
<comment type="caution">
    <text evidence="3">The sequence shown here is derived from an EMBL/GenBank/DDBJ whole genome shotgun (WGS) entry which is preliminary data.</text>
</comment>
<feature type="transmembrane region" description="Helical" evidence="2">
    <location>
        <begin position="386"/>
        <end position="403"/>
    </location>
</feature>
<feature type="transmembrane region" description="Helical" evidence="2">
    <location>
        <begin position="283"/>
        <end position="301"/>
    </location>
</feature>
<name>A0A835B4X7_9POAL</name>
<feature type="region of interest" description="Disordered" evidence="1">
    <location>
        <begin position="26"/>
        <end position="47"/>
    </location>
</feature>
<gene>
    <name evidence="3" type="ORF">HU200_043002</name>
</gene>
<proteinExistence type="predicted"/>
<feature type="transmembrane region" description="Helical" evidence="2">
    <location>
        <begin position="138"/>
        <end position="158"/>
    </location>
</feature>
<evidence type="ECO:0000313" key="4">
    <source>
        <dbReference type="Proteomes" id="UP000636709"/>
    </source>
</evidence>
<keyword evidence="4" id="KW-1185">Reference proteome</keyword>
<feature type="transmembrane region" description="Helical" evidence="2">
    <location>
        <begin position="170"/>
        <end position="188"/>
    </location>
</feature>
<dbReference type="OrthoDB" id="695136at2759"/>
<dbReference type="Proteomes" id="UP000636709">
    <property type="component" value="Unassembled WGS sequence"/>
</dbReference>
<reference evidence="3" key="1">
    <citation type="submission" date="2020-07" db="EMBL/GenBank/DDBJ databases">
        <title>Genome sequence and genetic diversity analysis of an under-domesticated orphan crop, white fonio (Digitaria exilis).</title>
        <authorList>
            <person name="Bennetzen J.L."/>
            <person name="Chen S."/>
            <person name="Ma X."/>
            <person name="Wang X."/>
            <person name="Yssel A.E.J."/>
            <person name="Chaluvadi S.R."/>
            <person name="Johnson M."/>
            <person name="Gangashetty P."/>
            <person name="Hamidou F."/>
            <person name="Sanogo M.D."/>
            <person name="Zwaenepoel A."/>
            <person name="Wallace J."/>
            <person name="Van De Peer Y."/>
            <person name="Van Deynze A."/>
        </authorList>
    </citation>
    <scope>NUCLEOTIDE SEQUENCE</scope>
    <source>
        <tissue evidence="3">Leaves</tissue>
    </source>
</reference>
<evidence type="ECO:0000313" key="3">
    <source>
        <dbReference type="EMBL" id="KAF8687319.1"/>
    </source>
</evidence>
<keyword evidence="2" id="KW-0812">Transmembrane</keyword>
<feature type="transmembrane region" description="Helical" evidence="2">
    <location>
        <begin position="200"/>
        <end position="219"/>
    </location>
</feature>
<feature type="transmembrane region" description="Helical" evidence="2">
    <location>
        <begin position="418"/>
        <end position="435"/>
    </location>
</feature>
<feature type="transmembrane region" description="Helical" evidence="2">
    <location>
        <begin position="313"/>
        <end position="333"/>
    </location>
</feature>
<evidence type="ECO:0000256" key="1">
    <source>
        <dbReference type="SAM" id="MobiDB-lite"/>
    </source>
</evidence>
<feature type="transmembrane region" description="Helical" evidence="2">
    <location>
        <begin position="447"/>
        <end position="474"/>
    </location>
</feature>
<protein>
    <submittedName>
        <fullName evidence="3">Uncharacterized protein</fullName>
    </submittedName>
</protein>
<dbReference type="AlphaFoldDB" id="A0A835B4X7"/>
<feature type="transmembrane region" description="Helical" evidence="2">
    <location>
        <begin position="109"/>
        <end position="126"/>
    </location>
</feature>
<organism evidence="3 4">
    <name type="scientific">Digitaria exilis</name>
    <dbReference type="NCBI Taxonomy" id="1010633"/>
    <lineage>
        <taxon>Eukaryota</taxon>
        <taxon>Viridiplantae</taxon>
        <taxon>Streptophyta</taxon>
        <taxon>Embryophyta</taxon>
        <taxon>Tracheophyta</taxon>
        <taxon>Spermatophyta</taxon>
        <taxon>Magnoliopsida</taxon>
        <taxon>Liliopsida</taxon>
        <taxon>Poales</taxon>
        <taxon>Poaceae</taxon>
        <taxon>PACMAD clade</taxon>
        <taxon>Panicoideae</taxon>
        <taxon>Panicodae</taxon>
        <taxon>Paniceae</taxon>
        <taxon>Anthephorinae</taxon>
        <taxon>Digitaria</taxon>
    </lineage>
</organism>
<sequence>MDEVEAEAQAAIEAIRVAKQKGRLEEEEERAAVRAMTPAKKEEPLDDYEANTKAAIKAIEAAEQQGRLDKADAQAAIRVIRAAEQKSQKERLKEVFAGSQYLNTRIQSSSQIVMFLAGGILTPIAVEHSNKKQQSMHLPTLICTFLTFFCGLLLRGLVGECWHTVPGPRRYIAIKSLVHACALLLVSLSFSLSLMMSMNVIATSITFAAAALFVAHRLWQCVVRKLKDDVNAYWGCEEELQQLLDLSTNVTSTLFAGWFGTAFFYFRNYPNLAHEARFVPSEYLIFFTSVAASLMLLKAVRKRAKGPQQLAELMALLYALVTGVVTTTLVIAASKVRGYAVLALIPEVMALIAWYAREPDRRFKLLPLRWQDLLNYGGHGEQPGHALVAVALPLMLMVLTYHVKDIERALSTLYDEAFVLFTAAAAIAALGWRLLTQPRMLTSYPNVQAAATVLAFSTFSLLVLSVLSFLGVIFGL</sequence>